<name>A0A1C4ZPC5_MICVI</name>
<dbReference type="AlphaFoldDB" id="A0A1C4ZPC5"/>
<dbReference type="RefSeq" id="WP_231934817.1">
    <property type="nucleotide sequence ID" value="NZ_LT607411.1"/>
</dbReference>
<reference evidence="2" key="1">
    <citation type="submission" date="2016-06" db="EMBL/GenBank/DDBJ databases">
        <authorList>
            <person name="Varghese N."/>
            <person name="Submissions Spin"/>
        </authorList>
    </citation>
    <scope>NUCLEOTIDE SEQUENCE [LARGE SCALE GENOMIC DNA]</scope>
    <source>
        <strain evidence="2">DSM 43909</strain>
    </source>
</reference>
<keyword evidence="2" id="KW-1185">Reference proteome</keyword>
<evidence type="ECO:0000313" key="1">
    <source>
        <dbReference type="EMBL" id="SCF34644.1"/>
    </source>
</evidence>
<dbReference type="Proteomes" id="UP000198242">
    <property type="component" value="Chromosome I"/>
</dbReference>
<sequence length="87" mass="10212">MTVYRSRNALRGPLTPARIVAVPLALTRRGRRGYQVDDVDALLHRLAYELRERSRERDEARAESRRIKHALRSWQSAEAARRLGYWP</sequence>
<protein>
    <recommendedName>
        <fullName evidence="3">DivIVA domain-containing protein</fullName>
    </recommendedName>
</protein>
<dbReference type="EMBL" id="LT607411">
    <property type="protein sequence ID" value="SCF34644.1"/>
    <property type="molecule type" value="Genomic_DNA"/>
</dbReference>
<evidence type="ECO:0000313" key="2">
    <source>
        <dbReference type="Proteomes" id="UP000198242"/>
    </source>
</evidence>
<proteinExistence type="predicted"/>
<organism evidence="1 2">
    <name type="scientific">Micromonospora viridifaciens</name>
    <dbReference type="NCBI Taxonomy" id="1881"/>
    <lineage>
        <taxon>Bacteria</taxon>
        <taxon>Bacillati</taxon>
        <taxon>Actinomycetota</taxon>
        <taxon>Actinomycetes</taxon>
        <taxon>Micromonosporales</taxon>
        <taxon>Micromonosporaceae</taxon>
        <taxon>Micromonospora</taxon>
    </lineage>
</organism>
<gene>
    <name evidence="1" type="ORF">GA0074695_5870</name>
</gene>
<dbReference type="Gene3D" id="6.10.250.660">
    <property type="match status" value="1"/>
</dbReference>
<evidence type="ECO:0008006" key="3">
    <source>
        <dbReference type="Google" id="ProtNLM"/>
    </source>
</evidence>
<accession>A0A1C4ZPC5</accession>